<sequence>MDTFYDRLHLILLIAIFVVSCSGHRENGHGMYRRQATSNVLYKVEVLRPHQPPLIDYSPGPLRYLLPNPQPAAIFFASNSWSGTHGQTR</sequence>
<gene>
    <name evidence="2" type="ORF">GCK32_001496</name>
</gene>
<comment type="caution">
    <text evidence="2">The sequence shown here is derived from an EMBL/GenBank/DDBJ whole genome shotgun (WGS) entry which is preliminary data.</text>
</comment>
<reference evidence="2 3" key="1">
    <citation type="submission" date="2019-10" db="EMBL/GenBank/DDBJ databases">
        <title>Assembly and Annotation for the nematode Trichostrongylus colubriformis.</title>
        <authorList>
            <person name="Martin J."/>
        </authorList>
    </citation>
    <scope>NUCLEOTIDE SEQUENCE [LARGE SCALE GENOMIC DNA]</scope>
    <source>
        <strain evidence="2">G859</strain>
        <tissue evidence="2">Whole worm</tissue>
    </source>
</reference>
<dbReference type="EMBL" id="WIXE01021714">
    <property type="protein sequence ID" value="KAK5968132.1"/>
    <property type="molecule type" value="Genomic_DNA"/>
</dbReference>
<feature type="chain" id="PRO_5042939956" description="Secreted protein" evidence="1">
    <location>
        <begin position="24"/>
        <end position="89"/>
    </location>
</feature>
<dbReference type="AlphaFoldDB" id="A0AAN8IG78"/>
<keyword evidence="3" id="KW-1185">Reference proteome</keyword>
<dbReference type="PROSITE" id="PS51257">
    <property type="entry name" value="PROKAR_LIPOPROTEIN"/>
    <property type="match status" value="1"/>
</dbReference>
<evidence type="ECO:0000313" key="2">
    <source>
        <dbReference type="EMBL" id="KAK5968132.1"/>
    </source>
</evidence>
<evidence type="ECO:0000256" key="1">
    <source>
        <dbReference type="SAM" id="SignalP"/>
    </source>
</evidence>
<dbReference type="Proteomes" id="UP001331761">
    <property type="component" value="Unassembled WGS sequence"/>
</dbReference>
<name>A0AAN8IG78_TRICO</name>
<accession>A0AAN8IG78</accession>
<protein>
    <recommendedName>
        <fullName evidence="4">Secreted protein</fullName>
    </recommendedName>
</protein>
<keyword evidence="1" id="KW-0732">Signal</keyword>
<evidence type="ECO:0000313" key="3">
    <source>
        <dbReference type="Proteomes" id="UP001331761"/>
    </source>
</evidence>
<feature type="signal peptide" evidence="1">
    <location>
        <begin position="1"/>
        <end position="23"/>
    </location>
</feature>
<proteinExistence type="predicted"/>
<evidence type="ECO:0008006" key="4">
    <source>
        <dbReference type="Google" id="ProtNLM"/>
    </source>
</evidence>
<organism evidence="2 3">
    <name type="scientific">Trichostrongylus colubriformis</name>
    <name type="common">Black scour worm</name>
    <dbReference type="NCBI Taxonomy" id="6319"/>
    <lineage>
        <taxon>Eukaryota</taxon>
        <taxon>Metazoa</taxon>
        <taxon>Ecdysozoa</taxon>
        <taxon>Nematoda</taxon>
        <taxon>Chromadorea</taxon>
        <taxon>Rhabditida</taxon>
        <taxon>Rhabditina</taxon>
        <taxon>Rhabditomorpha</taxon>
        <taxon>Strongyloidea</taxon>
        <taxon>Trichostrongylidae</taxon>
        <taxon>Trichostrongylus</taxon>
    </lineage>
</organism>